<dbReference type="STRING" id="1457154.CAPSK01_000478"/>
<dbReference type="RefSeq" id="WP_034921759.1">
    <property type="nucleotide sequence ID" value="NZ_JDSS02000007.1"/>
</dbReference>
<dbReference type="Proteomes" id="UP000019812">
    <property type="component" value="Unassembled WGS sequence"/>
</dbReference>
<protein>
    <submittedName>
        <fullName evidence="1">Uncharacterized protein</fullName>
    </submittedName>
</protein>
<dbReference type="EMBL" id="JDSS02000007">
    <property type="protein sequence ID" value="KFB69765.1"/>
    <property type="molecule type" value="Genomic_DNA"/>
</dbReference>
<comment type="caution">
    <text evidence="1">The sequence shown here is derived from an EMBL/GenBank/DDBJ whole genome shotgun (WGS) entry which is preliminary data.</text>
</comment>
<accession>A0A084Y4X1</accession>
<evidence type="ECO:0000313" key="2">
    <source>
        <dbReference type="Proteomes" id="UP000019812"/>
    </source>
</evidence>
<sequence>MTLGDDSHEVFATVNLHWELRHEPVNNIGTGHSEPISSPTALRPVSLVEPGAHSSAARTVPMILADDLTPTGYWI</sequence>
<gene>
    <name evidence="1" type="ORF">CAPSK01_000478</name>
</gene>
<dbReference type="AlphaFoldDB" id="A0A084Y4X1"/>
<reference evidence="1 2" key="1">
    <citation type="submission" date="2014-07" db="EMBL/GenBank/DDBJ databases">
        <title>Expanding our view of genomic diversity in Candidatus Accumulibacter clades.</title>
        <authorList>
            <person name="Skennerton C.T."/>
            <person name="Barr J.J."/>
            <person name="Slater F.R."/>
            <person name="Bond P.L."/>
            <person name="Tyson G.W."/>
        </authorList>
    </citation>
    <scope>NUCLEOTIDE SEQUENCE [LARGE SCALE GENOMIC DNA]</scope>
    <source>
        <strain evidence="2">SK-01</strain>
    </source>
</reference>
<organism evidence="1 2">
    <name type="scientific">Candidatus Accumulibacter vicinus</name>
    <dbReference type="NCBI Taxonomy" id="2954382"/>
    <lineage>
        <taxon>Bacteria</taxon>
        <taxon>Pseudomonadati</taxon>
        <taxon>Pseudomonadota</taxon>
        <taxon>Betaproteobacteria</taxon>
        <taxon>Candidatus Accumulibacter</taxon>
    </lineage>
</organism>
<evidence type="ECO:0000313" key="1">
    <source>
        <dbReference type="EMBL" id="KFB69765.1"/>
    </source>
</evidence>
<proteinExistence type="predicted"/>
<name>A0A084Y4X1_9PROT</name>